<organism evidence="3 4">
    <name type="scientific">Daejeonella lutea</name>
    <dbReference type="NCBI Taxonomy" id="572036"/>
    <lineage>
        <taxon>Bacteria</taxon>
        <taxon>Pseudomonadati</taxon>
        <taxon>Bacteroidota</taxon>
        <taxon>Sphingobacteriia</taxon>
        <taxon>Sphingobacteriales</taxon>
        <taxon>Sphingobacteriaceae</taxon>
        <taxon>Daejeonella</taxon>
    </lineage>
</organism>
<dbReference type="InterPro" id="IPR050287">
    <property type="entry name" value="MTA/SAH_deaminase"/>
</dbReference>
<feature type="domain" description="Amidohydrolase-related" evidence="2">
    <location>
        <begin position="52"/>
        <end position="372"/>
    </location>
</feature>
<keyword evidence="1" id="KW-0378">Hydrolase</keyword>
<dbReference type="Gene3D" id="2.30.40.10">
    <property type="entry name" value="Urease, subunit C, domain 1"/>
    <property type="match status" value="1"/>
</dbReference>
<dbReference type="InterPro" id="IPR032466">
    <property type="entry name" value="Metal_Hydrolase"/>
</dbReference>
<gene>
    <name evidence="3" type="ORF">SAMN05661099_2758</name>
</gene>
<proteinExistence type="predicted"/>
<sequence>MIKYVSADYIFPINAPPLKNGIVSFDERGEILNLYEKANAEINGPVERLEGVIVPGFINSHCHLELSHMKGKVAPGSGLIPFLTNVITHRSSEEKEILEAMKDADQVMQQNGIVAVGDISNNLLSKNIKKESYIHYHTFVEFLGFEPKNAESIYKKAIALLRDFSPSPASLAPHAPYSVSKDLLKLFQKNSEGRSELTSMHNQESDDENQLFRYKTGKFLDFYKALNINIDFFKPQARNSIQSVIPIFAPQQRILLVHNTYTSLKDIYFANRFNRDIHWCFCPKANIYIEGRLPKIEIFQFHDFNITVGTDSLASNDKLCILSELKMIKQHFPSLAFPDILRWATINGARFLGIDNKYGSIEQGKKPGLNLITNTDGLEITSQSEVRRIV</sequence>
<dbReference type="InterPro" id="IPR006680">
    <property type="entry name" value="Amidohydro-rel"/>
</dbReference>
<evidence type="ECO:0000313" key="4">
    <source>
        <dbReference type="Proteomes" id="UP000189981"/>
    </source>
</evidence>
<evidence type="ECO:0000256" key="1">
    <source>
        <dbReference type="ARBA" id="ARBA00022801"/>
    </source>
</evidence>
<dbReference type="PANTHER" id="PTHR43794">
    <property type="entry name" value="AMINOHYDROLASE SSNA-RELATED"/>
    <property type="match status" value="1"/>
</dbReference>
<dbReference type="OrthoDB" id="9807210at2"/>
<dbReference type="STRING" id="572036.SAMN05661099_2758"/>
<dbReference type="Proteomes" id="UP000189981">
    <property type="component" value="Unassembled WGS sequence"/>
</dbReference>
<name>A0A1T5E6X7_9SPHI</name>
<dbReference type="SUPFAM" id="SSF51556">
    <property type="entry name" value="Metallo-dependent hydrolases"/>
    <property type="match status" value="1"/>
</dbReference>
<dbReference type="EMBL" id="FUYR01000003">
    <property type="protein sequence ID" value="SKB79674.1"/>
    <property type="molecule type" value="Genomic_DNA"/>
</dbReference>
<protein>
    <submittedName>
        <fullName evidence="3">Cytosine/adenosine deaminase</fullName>
    </submittedName>
</protein>
<evidence type="ECO:0000259" key="2">
    <source>
        <dbReference type="Pfam" id="PF01979"/>
    </source>
</evidence>
<dbReference type="AlphaFoldDB" id="A0A1T5E6X7"/>
<reference evidence="4" key="1">
    <citation type="submission" date="2017-02" db="EMBL/GenBank/DDBJ databases">
        <authorList>
            <person name="Varghese N."/>
            <person name="Submissions S."/>
        </authorList>
    </citation>
    <scope>NUCLEOTIDE SEQUENCE [LARGE SCALE GENOMIC DNA]</scope>
    <source>
        <strain evidence="4">DSM 22385</strain>
    </source>
</reference>
<dbReference type="Pfam" id="PF01979">
    <property type="entry name" value="Amidohydro_1"/>
    <property type="match status" value="1"/>
</dbReference>
<dbReference type="PANTHER" id="PTHR43794:SF11">
    <property type="entry name" value="AMIDOHYDROLASE-RELATED DOMAIN-CONTAINING PROTEIN"/>
    <property type="match status" value="1"/>
</dbReference>
<keyword evidence="4" id="KW-1185">Reference proteome</keyword>
<dbReference type="RefSeq" id="WP_079703286.1">
    <property type="nucleotide sequence ID" value="NZ_FUYR01000003.1"/>
</dbReference>
<evidence type="ECO:0000313" key="3">
    <source>
        <dbReference type="EMBL" id="SKB79674.1"/>
    </source>
</evidence>
<dbReference type="InterPro" id="IPR011059">
    <property type="entry name" value="Metal-dep_hydrolase_composite"/>
</dbReference>
<dbReference type="GO" id="GO:0016810">
    <property type="term" value="F:hydrolase activity, acting on carbon-nitrogen (but not peptide) bonds"/>
    <property type="evidence" value="ECO:0007669"/>
    <property type="project" value="InterPro"/>
</dbReference>
<dbReference type="Gene3D" id="3.20.20.140">
    <property type="entry name" value="Metal-dependent hydrolases"/>
    <property type="match status" value="1"/>
</dbReference>
<accession>A0A1T5E6X7</accession>